<keyword evidence="7" id="KW-0449">Lipoprotein</keyword>
<sequence length="183" mass="21473">MKKTKKILLSLGLVVSAMSIPVVAASCKQQKAKNEDNKQENKKEEKNKEIQQNKIALEKYKQKIAKEIKNLEEAIIKVKGTKFNEAKFKKFMNKKPDSLKQMEQSVYLQYKEDLLEINAENFKYLVLWAEEEIKEFISHLNEELNELLKEKNDIKETDNNHEYINELVTELLDVFSEISDFSV</sequence>
<protein>
    <recommendedName>
        <fullName evidence="13">Lipoprotein</fullName>
    </recommendedName>
</protein>
<evidence type="ECO:0000256" key="2">
    <source>
        <dbReference type="ARBA" id="ARBA00022475"/>
    </source>
</evidence>
<dbReference type="InterPro" id="IPR049890">
    <property type="entry name" value="VlpA-F-like_signal"/>
</dbReference>
<evidence type="ECO:0000256" key="9">
    <source>
        <dbReference type="SAM" id="MobiDB-lite"/>
    </source>
</evidence>
<evidence type="ECO:0000256" key="8">
    <source>
        <dbReference type="SAM" id="Coils"/>
    </source>
</evidence>
<dbReference type="Proteomes" id="UP000247715">
    <property type="component" value="Unassembled WGS sequence"/>
</dbReference>
<dbReference type="NCBIfam" id="NF033817">
    <property type="entry name" value="Mplas_variab_LP"/>
    <property type="match status" value="1"/>
</dbReference>
<evidence type="ECO:0008006" key="13">
    <source>
        <dbReference type="Google" id="ProtNLM"/>
    </source>
</evidence>
<feature type="coiled-coil region" evidence="8">
    <location>
        <begin position="130"/>
        <end position="160"/>
    </location>
</feature>
<evidence type="ECO:0000256" key="3">
    <source>
        <dbReference type="ARBA" id="ARBA00022729"/>
    </source>
</evidence>
<evidence type="ECO:0000256" key="7">
    <source>
        <dbReference type="ARBA" id="ARBA00023288"/>
    </source>
</evidence>
<evidence type="ECO:0000256" key="10">
    <source>
        <dbReference type="SAM" id="SignalP"/>
    </source>
</evidence>
<dbReference type="GO" id="GO:0005886">
    <property type="term" value="C:plasma membrane"/>
    <property type="evidence" value="ECO:0007669"/>
    <property type="project" value="UniProtKB-SubCell"/>
</dbReference>
<feature type="compositionally biased region" description="Basic and acidic residues" evidence="9">
    <location>
        <begin position="32"/>
        <end position="48"/>
    </location>
</feature>
<evidence type="ECO:0000313" key="12">
    <source>
        <dbReference type="Proteomes" id="UP000247715"/>
    </source>
</evidence>
<name>A0A318UBK9_9BACT</name>
<dbReference type="AlphaFoldDB" id="A0A318UBK9"/>
<feature type="chain" id="PRO_5016449358" description="Lipoprotein" evidence="10">
    <location>
        <begin position="25"/>
        <end position="183"/>
    </location>
</feature>
<evidence type="ECO:0000256" key="1">
    <source>
        <dbReference type="ARBA" id="ARBA00004193"/>
    </source>
</evidence>
<accession>A0A318UBK9</accession>
<keyword evidence="2" id="KW-1003">Cell membrane</keyword>
<dbReference type="PROSITE" id="PS51257">
    <property type="entry name" value="PROKAR_LIPOPROTEIN"/>
    <property type="match status" value="1"/>
</dbReference>
<reference evidence="11 12" key="1">
    <citation type="submission" date="2018-06" db="EMBL/GenBank/DDBJ databases">
        <title>Genomic Encyclopedia of Archaeal and Bacterial Type Strains, Phase II (KMG-II): from individual species to whole genera.</title>
        <authorList>
            <person name="Goeker M."/>
        </authorList>
    </citation>
    <scope>NUCLEOTIDE SEQUENCE [LARGE SCALE GENOMIC DNA]</scope>
    <source>
        <strain evidence="11 12">ATCC 29103</strain>
    </source>
</reference>
<feature type="signal peptide" evidence="10">
    <location>
        <begin position="1"/>
        <end position="24"/>
    </location>
</feature>
<keyword evidence="4" id="KW-0677">Repeat</keyword>
<evidence type="ECO:0000256" key="6">
    <source>
        <dbReference type="ARBA" id="ARBA00023139"/>
    </source>
</evidence>
<feature type="region of interest" description="Disordered" evidence="9">
    <location>
        <begin position="27"/>
        <end position="48"/>
    </location>
</feature>
<keyword evidence="8" id="KW-0175">Coiled coil</keyword>
<gene>
    <name evidence="11" type="ORF">BCF88_11511</name>
</gene>
<dbReference type="RefSeq" id="WP_110858476.1">
    <property type="nucleotide sequence ID" value="NZ_LS991949.1"/>
</dbReference>
<dbReference type="EMBL" id="QKLP01000015">
    <property type="protein sequence ID" value="PYF42205.1"/>
    <property type="molecule type" value="Genomic_DNA"/>
</dbReference>
<keyword evidence="3 10" id="KW-0732">Signal</keyword>
<organism evidence="11 12">
    <name type="scientific">Metamycoplasma alkalescens</name>
    <dbReference type="NCBI Taxonomy" id="45363"/>
    <lineage>
        <taxon>Bacteria</taxon>
        <taxon>Bacillati</taxon>
        <taxon>Mycoplasmatota</taxon>
        <taxon>Mycoplasmoidales</taxon>
        <taxon>Metamycoplasmataceae</taxon>
        <taxon>Metamycoplasma</taxon>
    </lineage>
</organism>
<evidence type="ECO:0000256" key="4">
    <source>
        <dbReference type="ARBA" id="ARBA00022737"/>
    </source>
</evidence>
<dbReference type="NCBIfam" id="NF045726">
    <property type="entry name" value="XXplasma_LP"/>
    <property type="match status" value="1"/>
</dbReference>
<keyword evidence="5" id="KW-0472">Membrane</keyword>
<comment type="caution">
    <text evidence="11">The sequence shown here is derived from an EMBL/GenBank/DDBJ whole genome shotgun (WGS) entry which is preliminary data.</text>
</comment>
<proteinExistence type="predicted"/>
<keyword evidence="6" id="KW-0564">Palmitate</keyword>
<evidence type="ECO:0000313" key="11">
    <source>
        <dbReference type="EMBL" id="PYF42205.1"/>
    </source>
</evidence>
<dbReference type="InterPro" id="IPR054816">
    <property type="entry name" value="Lipoprotein_mollicutes-type_CS"/>
</dbReference>
<comment type="subcellular location">
    <subcellularLocation>
        <location evidence="1">Cell membrane</location>
        <topology evidence="1">Lipid-anchor</topology>
    </subcellularLocation>
</comment>
<evidence type="ECO:0000256" key="5">
    <source>
        <dbReference type="ARBA" id="ARBA00023136"/>
    </source>
</evidence>